<gene>
    <name evidence="2" type="ORF">FNF31_07726</name>
</gene>
<reference evidence="2 3" key="1">
    <citation type="submission" date="2019-07" db="EMBL/GenBank/DDBJ databases">
        <title>Genomes of Cafeteria roenbergensis.</title>
        <authorList>
            <person name="Fischer M.G."/>
            <person name="Hackl T."/>
            <person name="Roman M."/>
        </authorList>
    </citation>
    <scope>NUCLEOTIDE SEQUENCE [LARGE SCALE GENOMIC DNA]</scope>
    <source>
        <strain evidence="2 3">Cflag</strain>
    </source>
</reference>
<feature type="compositionally biased region" description="Low complexity" evidence="1">
    <location>
        <begin position="288"/>
        <end position="302"/>
    </location>
</feature>
<feature type="compositionally biased region" description="Low complexity" evidence="1">
    <location>
        <begin position="314"/>
        <end position="337"/>
    </location>
</feature>
<evidence type="ECO:0000256" key="1">
    <source>
        <dbReference type="SAM" id="MobiDB-lite"/>
    </source>
</evidence>
<accession>A0A5A8C118</accession>
<feature type="region of interest" description="Disordered" evidence="1">
    <location>
        <begin position="265"/>
        <end position="398"/>
    </location>
</feature>
<sequence length="398" mass="41342">MAESRSLLVSFPQRDSPARKASYGATGASKSSAALDAIGFRRREATSTMFNTAFRRRETLTVEQAMLECSRVAQRLLRLLETRREDVRASVGAPRRAMGSQTTSRNVDAKRDRVLATLRGHLRYYTAQCESVQEHVLTMGSGESRCQRAFACLPCCTARATLVARHRRAVADAICISVRRATREYRVVEVHAGADASAMFKTLFEATEELAEVQSRLPKTAGRLPKRSALAACCLWTLCCGCCWMDDGSASASIKLKAKQKAAASRAAASPRHTGSGGGSSTGYRTLASPSPSSAGSAGASGRNDSAETPDADPLSIGPAAAPAGGDPLAASSSSSGHGRRSSAGHSRRSSGGSGHGRRLTGGGAAAGASPRSGGPASDGGDAWVPRGSFGSDDGAFG</sequence>
<feature type="compositionally biased region" description="Low complexity" evidence="1">
    <location>
        <begin position="367"/>
        <end position="383"/>
    </location>
</feature>
<dbReference type="AlphaFoldDB" id="A0A5A8C118"/>
<evidence type="ECO:0000313" key="3">
    <source>
        <dbReference type="Proteomes" id="UP000325113"/>
    </source>
</evidence>
<dbReference type="EMBL" id="VLTM01000179">
    <property type="protein sequence ID" value="KAA0146723.1"/>
    <property type="molecule type" value="Genomic_DNA"/>
</dbReference>
<organism evidence="2 3">
    <name type="scientific">Cafeteria roenbergensis</name>
    <name type="common">Marine flagellate</name>
    <dbReference type="NCBI Taxonomy" id="33653"/>
    <lineage>
        <taxon>Eukaryota</taxon>
        <taxon>Sar</taxon>
        <taxon>Stramenopiles</taxon>
        <taxon>Bigyra</taxon>
        <taxon>Opalozoa</taxon>
        <taxon>Bicosoecida</taxon>
        <taxon>Cafeteriaceae</taxon>
        <taxon>Cafeteria</taxon>
    </lineage>
</organism>
<name>A0A5A8C118_CAFRO</name>
<protein>
    <submittedName>
        <fullName evidence="2">Uncharacterized protein</fullName>
    </submittedName>
</protein>
<feature type="compositionally biased region" description="Basic residues" evidence="1">
    <location>
        <begin position="338"/>
        <end position="349"/>
    </location>
</feature>
<proteinExistence type="predicted"/>
<feature type="compositionally biased region" description="Gly residues" evidence="1">
    <location>
        <begin position="352"/>
        <end position="366"/>
    </location>
</feature>
<feature type="region of interest" description="Disordered" evidence="1">
    <location>
        <begin position="1"/>
        <end position="26"/>
    </location>
</feature>
<evidence type="ECO:0000313" key="2">
    <source>
        <dbReference type="EMBL" id="KAA0146723.1"/>
    </source>
</evidence>
<comment type="caution">
    <text evidence="2">The sequence shown here is derived from an EMBL/GenBank/DDBJ whole genome shotgun (WGS) entry which is preliminary data.</text>
</comment>
<dbReference type="Proteomes" id="UP000325113">
    <property type="component" value="Unassembled WGS sequence"/>
</dbReference>